<evidence type="ECO:0000313" key="2">
    <source>
        <dbReference type="EMBL" id="MPN06329.1"/>
    </source>
</evidence>
<dbReference type="InterPro" id="IPR036366">
    <property type="entry name" value="PGBDSf"/>
</dbReference>
<dbReference type="EMBL" id="VSSQ01052235">
    <property type="protein sequence ID" value="MPN06329.1"/>
    <property type="molecule type" value="Genomic_DNA"/>
</dbReference>
<sequence length="89" mass="9758">MGIPYSISMGTEHPGIILLQTMLAYIALFIPEIPSIERDGVFGPATEEAVSVFQSLYGLESTGIVNADTWNKLAEVYVNLRYNPPAVQQ</sequence>
<dbReference type="AlphaFoldDB" id="A0A645EYR8"/>
<dbReference type="InterPro" id="IPR036365">
    <property type="entry name" value="PGBD-like_sf"/>
</dbReference>
<protein>
    <recommendedName>
        <fullName evidence="1">Peptidoglycan binding-like domain-containing protein</fullName>
    </recommendedName>
</protein>
<name>A0A645EYR8_9ZZZZ</name>
<dbReference type="SUPFAM" id="SSF47090">
    <property type="entry name" value="PGBD-like"/>
    <property type="match status" value="1"/>
</dbReference>
<organism evidence="2">
    <name type="scientific">bioreactor metagenome</name>
    <dbReference type="NCBI Taxonomy" id="1076179"/>
    <lineage>
        <taxon>unclassified sequences</taxon>
        <taxon>metagenomes</taxon>
        <taxon>ecological metagenomes</taxon>
    </lineage>
</organism>
<comment type="caution">
    <text evidence="2">The sequence shown here is derived from an EMBL/GenBank/DDBJ whole genome shotgun (WGS) entry which is preliminary data.</text>
</comment>
<feature type="domain" description="Peptidoglycan binding-like" evidence="1">
    <location>
        <begin position="13"/>
        <end position="73"/>
    </location>
</feature>
<dbReference type="InterPro" id="IPR002477">
    <property type="entry name" value="Peptidoglycan-bd-like"/>
</dbReference>
<dbReference type="Pfam" id="PF01471">
    <property type="entry name" value="PG_binding_1"/>
    <property type="match status" value="1"/>
</dbReference>
<evidence type="ECO:0000259" key="1">
    <source>
        <dbReference type="Pfam" id="PF01471"/>
    </source>
</evidence>
<dbReference type="Gene3D" id="1.10.101.10">
    <property type="entry name" value="PGBD-like superfamily/PGBD"/>
    <property type="match status" value="1"/>
</dbReference>
<proteinExistence type="predicted"/>
<gene>
    <name evidence="2" type="ORF">SDC9_153585</name>
</gene>
<accession>A0A645EYR8</accession>
<reference evidence="2" key="1">
    <citation type="submission" date="2019-08" db="EMBL/GenBank/DDBJ databases">
        <authorList>
            <person name="Kucharzyk K."/>
            <person name="Murdoch R.W."/>
            <person name="Higgins S."/>
            <person name="Loffler F."/>
        </authorList>
    </citation>
    <scope>NUCLEOTIDE SEQUENCE</scope>
</reference>